<dbReference type="AlphaFoldDB" id="A0A0N4ZU12"/>
<accession>A0A0N4ZU12</accession>
<keyword evidence="2" id="KW-1185">Reference proteome</keyword>
<feature type="compositionally biased region" description="Basic and acidic residues" evidence="1">
    <location>
        <begin position="179"/>
        <end position="203"/>
    </location>
</feature>
<dbReference type="WBParaSite" id="PTRK_0001207700.1">
    <property type="protein sequence ID" value="PTRK_0001207700.1"/>
    <property type="gene ID" value="PTRK_0001207700"/>
</dbReference>
<proteinExistence type="predicted"/>
<evidence type="ECO:0000313" key="2">
    <source>
        <dbReference type="Proteomes" id="UP000038045"/>
    </source>
</evidence>
<feature type="region of interest" description="Disordered" evidence="1">
    <location>
        <begin position="179"/>
        <end position="210"/>
    </location>
</feature>
<protein>
    <submittedName>
        <fullName evidence="3">INCENP_ARK-bind domain-containing protein</fullName>
    </submittedName>
</protein>
<dbReference type="Proteomes" id="UP000038045">
    <property type="component" value="Unplaced"/>
</dbReference>
<reference evidence="3" key="1">
    <citation type="submission" date="2017-02" db="UniProtKB">
        <authorList>
            <consortium name="WormBaseParasite"/>
        </authorList>
    </citation>
    <scope>IDENTIFICATION</scope>
</reference>
<evidence type="ECO:0000256" key="1">
    <source>
        <dbReference type="SAM" id="MobiDB-lite"/>
    </source>
</evidence>
<organism evidence="2 3">
    <name type="scientific">Parastrongyloides trichosuri</name>
    <name type="common">Possum-specific nematode worm</name>
    <dbReference type="NCBI Taxonomy" id="131310"/>
    <lineage>
        <taxon>Eukaryota</taxon>
        <taxon>Metazoa</taxon>
        <taxon>Ecdysozoa</taxon>
        <taxon>Nematoda</taxon>
        <taxon>Chromadorea</taxon>
        <taxon>Rhabditida</taxon>
        <taxon>Tylenchina</taxon>
        <taxon>Panagrolaimomorpha</taxon>
        <taxon>Strongyloidoidea</taxon>
        <taxon>Strongyloididae</taxon>
        <taxon>Parastrongyloides</taxon>
    </lineage>
</organism>
<evidence type="ECO:0000313" key="3">
    <source>
        <dbReference type="WBParaSite" id="PTRK_0001207700.1"/>
    </source>
</evidence>
<name>A0A0N4ZU12_PARTI</name>
<sequence length="210" mass="23991">MESDDEFNDSQFDYVISNYAKNIASGKSVHNLSDDNIANKMSQTFITWNGDDINTSINNSIGMANTLLKPFTKNTPTRHQFDDSTSSSSVSSYLSQKTDFNTTKDNICDDFYDDDIIYSNSGVSFKSEIESLNLMERKTPDALSFFNDKSPFIRTFFSKLPPVPAEKIKKIFNISDKEKEETRRKRKMEASGENDVKSKRPLIEPDDDFF</sequence>